<keyword evidence="1" id="KW-0812">Transmembrane</keyword>
<protein>
    <submittedName>
        <fullName evidence="2">Uncharacterized protein</fullName>
    </submittedName>
</protein>
<evidence type="ECO:0000256" key="1">
    <source>
        <dbReference type="SAM" id="Phobius"/>
    </source>
</evidence>
<name>A0A085NU44_9BILA</name>
<organism evidence="2">
    <name type="scientific">Trichuris suis</name>
    <name type="common">pig whipworm</name>
    <dbReference type="NCBI Taxonomy" id="68888"/>
    <lineage>
        <taxon>Eukaryota</taxon>
        <taxon>Metazoa</taxon>
        <taxon>Ecdysozoa</taxon>
        <taxon>Nematoda</taxon>
        <taxon>Enoplea</taxon>
        <taxon>Dorylaimia</taxon>
        <taxon>Trichinellida</taxon>
        <taxon>Trichuridae</taxon>
        <taxon>Trichuris</taxon>
    </lineage>
</organism>
<gene>
    <name evidence="2" type="ORF">M514_14894</name>
</gene>
<proteinExistence type="predicted"/>
<dbReference type="EMBL" id="KL367475">
    <property type="protein sequence ID" value="KFD72990.1"/>
    <property type="molecule type" value="Genomic_DNA"/>
</dbReference>
<keyword evidence="1" id="KW-1133">Transmembrane helix</keyword>
<dbReference type="Proteomes" id="UP000030758">
    <property type="component" value="Unassembled WGS sequence"/>
</dbReference>
<feature type="transmembrane region" description="Helical" evidence="1">
    <location>
        <begin position="52"/>
        <end position="79"/>
    </location>
</feature>
<sequence length="88" mass="10632">MVKLERDIQFAEDQSNLFPDGFEKEDPLTLFWRHYRLSNAMWRDSDLGKNHIVIPVLLHIKIVAYCISSYFLRFVLYLFSYPLLRYSQ</sequence>
<evidence type="ECO:0000313" key="2">
    <source>
        <dbReference type="EMBL" id="KFD72990.1"/>
    </source>
</evidence>
<keyword evidence="1" id="KW-0472">Membrane</keyword>
<accession>A0A085NU44</accession>
<dbReference type="AlphaFoldDB" id="A0A085NU44"/>
<reference evidence="2" key="1">
    <citation type="journal article" date="2014" name="Nat. Genet.">
        <title>Genome and transcriptome of the porcine whipworm Trichuris suis.</title>
        <authorList>
            <person name="Jex A.R."/>
            <person name="Nejsum P."/>
            <person name="Schwarz E.M."/>
            <person name="Hu L."/>
            <person name="Young N.D."/>
            <person name="Hall R.S."/>
            <person name="Korhonen P.K."/>
            <person name="Liao S."/>
            <person name="Thamsborg S."/>
            <person name="Xia J."/>
            <person name="Xu P."/>
            <person name="Wang S."/>
            <person name="Scheerlinck J.P."/>
            <person name="Hofmann A."/>
            <person name="Sternberg P.W."/>
            <person name="Wang J."/>
            <person name="Gasser R.B."/>
        </authorList>
    </citation>
    <scope>NUCLEOTIDE SEQUENCE [LARGE SCALE GENOMIC DNA]</scope>
    <source>
        <strain evidence="2">DCEP-RM93F</strain>
    </source>
</reference>